<evidence type="ECO:0000313" key="8">
    <source>
        <dbReference type="Proteomes" id="UP000094527"/>
    </source>
</evidence>
<evidence type="ECO:0000256" key="6">
    <source>
        <dbReference type="SAM" id="Phobius"/>
    </source>
</evidence>
<keyword evidence="5 6" id="KW-0472">Membrane</keyword>
<protein>
    <submittedName>
        <fullName evidence="7">Plasma membrane proteolipid 3</fullName>
    </submittedName>
</protein>
<dbReference type="OrthoDB" id="2802411at2759"/>
<dbReference type="EMBL" id="LJIJ01001915">
    <property type="protein sequence ID" value="ODM90537.1"/>
    <property type="molecule type" value="Genomic_DNA"/>
</dbReference>
<dbReference type="Proteomes" id="UP000094527">
    <property type="component" value="Unassembled WGS sequence"/>
</dbReference>
<evidence type="ECO:0000256" key="2">
    <source>
        <dbReference type="ARBA" id="ARBA00009530"/>
    </source>
</evidence>
<name>A0A1D2MC11_ORCCI</name>
<keyword evidence="4 6" id="KW-1133">Transmembrane helix</keyword>
<comment type="caution">
    <text evidence="7">The sequence shown here is derived from an EMBL/GenBank/DDBJ whole genome shotgun (WGS) entry which is preliminary data.</text>
</comment>
<proteinExistence type="inferred from homology"/>
<dbReference type="GO" id="GO:0016020">
    <property type="term" value="C:membrane"/>
    <property type="evidence" value="ECO:0007669"/>
    <property type="project" value="UniProtKB-SubCell"/>
</dbReference>
<evidence type="ECO:0000313" key="7">
    <source>
        <dbReference type="EMBL" id="ODM90537.1"/>
    </source>
</evidence>
<accession>A0A1D2MC11</accession>
<gene>
    <name evidence="7" type="ORF">Ocin01_16147</name>
</gene>
<dbReference type="Pfam" id="PF01679">
    <property type="entry name" value="Pmp3"/>
    <property type="match status" value="1"/>
</dbReference>
<reference evidence="7 8" key="1">
    <citation type="journal article" date="2016" name="Genome Biol. Evol.">
        <title>Gene Family Evolution Reflects Adaptation to Soil Environmental Stressors in the Genome of the Collembolan Orchesella cincta.</title>
        <authorList>
            <person name="Faddeeva-Vakhrusheva A."/>
            <person name="Derks M.F."/>
            <person name="Anvar S.Y."/>
            <person name="Agamennone V."/>
            <person name="Suring W."/>
            <person name="Smit S."/>
            <person name="van Straalen N.M."/>
            <person name="Roelofs D."/>
        </authorList>
    </citation>
    <scope>NUCLEOTIDE SEQUENCE [LARGE SCALE GENOMIC DNA]</scope>
    <source>
        <tissue evidence="7">Mixed pool</tissue>
    </source>
</reference>
<evidence type="ECO:0000256" key="4">
    <source>
        <dbReference type="ARBA" id="ARBA00022989"/>
    </source>
</evidence>
<dbReference type="PANTHER" id="PTHR21659">
    <property type="entry name" value="HYDROPHOBIC PROTEIN RCI2 LOW TEMPERATURE AND SALT RESPONSIVE PROTEIN LTI6 -RELATED"/>
    <property type="match status" value="1"/>
</dbReference>
<keyword evidence="3 6" id="KW-0812">Transmembrane</keyword>
<feature type="transmembrane region" description="Helical" evidence="6">
    <location>
        <begin position="137"/>
        <end position="160"/>
    </location>
</feature>
<dbReference type="PANTHER" id="PTHR21659:SF42">
    <property type="entry name" value="UPF0057 MEMBRANE PROTEIN ZK632.10-RELATED"/>
    <property type="match status" value="1"/>
</dbReference>
<comment type="subcellular location">
    <subcellularLocation>
        <location evidence="1">Membrane</location>
    </subcellularLocation>
</comment>
<evidence type="ECO:0000256" key="5">
    <source>
        <dbReference type="ARBA" id="ARBA00023136"/>
    </source>
</evidence>
<dbReference type="STRING" id="48709.A0A1D2MC11"/>
<dbReference type="PROSITE" id="PS01309">
    <property type="entry name" value="UPF0057"/>
    <property type="match status" value="1"/>
</dbReference>
<feature type="transmembrane region" description="Helical" evidence="6">
    <location>
        <begin position="113"/>
        <end position="131"/>
    </location>
</feature>
<comment type="similarity">
    <text evidence="2">Belongs to the UPF0057 (PMP3) family.</text>
</comment>
<dbReference type="AlphaFoldDB" id="A0A1D2MC11"/>
<evidence type="ECO:0000256" key="1">
    <source>
        <dbReference type="ARBA" id="ARBA00004370"/>
    </source>
</evidence>
<sequence length="172" mass="18753">MASRSEDPFNTLLQWEAMMACCFPFGLLWFKEGAGSPPCILNMLLSCFFGPCCLHSCHACSYVGEPAKEGSPCSAIATLGEISLPKIHGIPQRQKVWHLTLSTTNNMVTAEEICMIILALVFPPLGVFLAAGCGLDLCINILLTMLGFLPGVAHAFYVLIRENQADSSDRRR</sequence>
<dbReference type="InterPro" id="IPR000612">
    <property type="entry name" value="PMP3"/>
</dbReference>
<keyword evidence="8" id="KW-1185">Reference proteome</keyword>
<evidence type="ECO:0000256" key="3">
    <source>
        <dbReference type="ARBA" id="ARBA00022692"/>
    </source>
</evidence>
<organism evidence="7 8">
    <name type="scientific">Orchesella cincta</name>
    <name type="common">Springtail</name>
    <name type="synonym">Podura cincta</name>
    <dbReference type="NCBI Taxonomy" id="48709"/>
    <lineage>
        <taxon>Eukaryota</taxon>
        <taxon>Metazoa</taxon>
        <taxon>Ecdysozoa</taxon>
        <taxon>Arthropoda</taxon>
        <taxon>Hexapoda</taxon>
        <taxon>Collembola</taxon>
        <taxon>Entomobryomorpha</taxon>
        <taxon>Entomobryoidea</taxon>
        <taxon>Orchesellidae</taxon>
        <taxon>Orchesellinae</taxon>
        <taxon>Orchesella</taxon>
    </lineage>
</organism>